<comment type="caution">
    <text evidence="4">The sequence shown here is derived from an EMBL/GenBank/DDBJ whole genome shotgun (WGS) entry which is preliminary data.</text>
</comment>
<evidence type="ECO:0000256" key="1">
    <source>
        <dbReference type="ARBA" id="ARBA00006484"/>
    </source>
</evidence>
<evidence type="ECO:0000256" key="3">
    <source>
        <dbReference type="ARBA" id="ARBA00023002"/>
    </source>
</evidence>
<organism evidence="4 5">
    <name type="scientific">Colletotrichum navitas</name>
    <dbReference type="NCBI Taxonomy" id="681940"/>
    <lineage>
        <taxon>Eukaryota</taxon>
        <taxon>Fungi</taxon>
        <taxon>Dikarya</taxon>
        <taxon>Ascomycota</taxon>
        <taxon>Pezizomycotina</taxon>
        <taxon>Sordariomycetes</taxon>
        <taxon>Hypocreomycetidae</taxon>
        <taxon>Glomerellales</taxon>
        <taxon>Glomerellaceae</taxon>
        <taxon>Colletotrichum</taxon>
        <taxon>Colletotrichum graminicola species complex</taxon>
    </lineage>
</organism>
<dbReference type="InterPro" id="IPR036291">
    <property type="entry name" value="NAD(P)-bd_dom_sf"/>
</dbReference>
<gene>
    <name evidence="4" type="ORF">LY79DRAFT_559062</name>
</gene>
<dbReference type="Gene3D" id="3.40.50.720">
    <property type="entry name" value="NAD(P)-binding Rossmann-like Domain"/>
    <property type="match status" value="1"/>
</dbReference>
<dbReference type="PANTHER" id="PTHR24321">
    <property type="entry name" value="DEHYDROGENASES, SHORT CHAIN"/>
    <property type="match status" value="1"/>
</dbReference>
<dbReference type="PANTHER" id="PTHR24321:SF12">
    <property type="entry name" value="SHORT-CHAIN DEHYDROGENASE_REDUCTASE FAMILY, PUTATIVE (AFU_ORTHOLOGUE AFUA_5G14340)-RELATED"/>
    <property type="match status" value="1"/>
</dbReference>
<dbReference type="Proteomes" id="UP001230504">
    <property type="component" value="Unassembled WGS sequence"/>
</dbReference>
<dbReference type="EMBL" id="JAHLJV010000046">
    <property type="protein sequence ID" value="KAK1585215.1"/>
    <property type="molecule type" value="Genomic_DNA"/>
</dbReference>
<keyword evidence="2" id="KW-0521">NADP</keyword>
<sequence>MSSLLRGTSFITGAASGIGQRTALAFAKNGITRLALADVNREALEATSNLIRRQYPACEVLGLPLDVRNVSEVKHGVAEAVSRFGRLDVAVNNAGIGGSGRPTHEADEDEFARIVDVNLHGVSRCQREEIKVMLHQEDLGFRRGRGAIINVASVLGVVSPAPFMFQTAYSASKHGIMGLTKSDANTYGPCGIRINAICPGFIATPINLTLAEESGGALARYIEDTPLKRLGTAEEVADCITFLASDMSSFMQGSGLVVDGGLAAH</sequence>
<dbReference type="GeneID" id="85442463"/>
<evidence type="ECO:0000313" key="5">
    <source>
        <dbReference type="Proteomes" id="UP001230504"/>
    </source>
</evidence>
<dbReference type="PRINTS" id="PR00081">
    <property type="entry name" value="GDHRDH"/>
</dbReference>
<protein>
    <submittedName>
        <fullName evidence="4">Short chain dehydrogenase</fullName>
    </submittedName>
</protein>
<comment type="similarity">
    <text evidence="1">Belongs to the short-chain dehydrogenases/reductases (SDR) family.</text>
</comment>
<dbReference type="RefSeq" id="XP_060412249.1">
    <property type="nucleotide sequence ID" value="XM_060558223.1"/>
</dbReference>
<keyword evidence="3" id="KW-0560">Oxidoreductase</keyword>
<dbReference type="InterPro" id="IPR002347">
    <property type="entry name" value="SDR_fam"/>
</dbReference>
<dbReference type="GO" id="GO:0016491">
    <property type="term" value="F:oxidoreductase activity"/>
    <property type="evidence" value="ECO:0007669"/>
    <property type="project" value="UniProtKB-KW"/>
</dbReference>
<dbReference type="AlphaFoldDB" id="A0AAD8PV40"/>
<name>A0AAD8PV40_9PEZI</name>
<dbReference type="SUPFAM" id="SSF51735">
    <property type="entry name" value="NAD(P)-binding Rossmann-fold domains"/>
    <property type="match status" value="1"/>
</dbReference>
<dbReference type="CDD" id="cd05233">
    <property type="entry name" value="SDR_c"/>
    <property type="match status" value="1"/>
</dbReference>
<dbReference type="FunFam" id="3.40.50.720:FF:000084">
    <property type="entry name" value="Short-chain dehydrogenase reductase"/>
    <property type="match status" value="1"/>
</dbReference>
<evidence type="ECO:0000256" key="2">
    <source>
        <dbReference type="ARBA" id="ARBA00022857"/>
    </source>
</evidence>
<dbReference type="Pfam" id="PF13561">
    <property type="entry name" value="adh_short_C2"/>
    <property type="match status" value="1"/>
</dbReference>
<reference evidence="4" key="1">
    <citation type="submission" date="2021-06" db="EMBL/GenBank/DDBJ databases">
        <title>Comparative genomics, transcriptomics and evolutionary studies reveal genomic signatures of adaptation to plant cell wall in hemibiotrophic fungi.</title>
        <authorList>
            <consortium name="DOE Joint Genome Institute"/>
            <person name="Baroncelli R."/>
            <person name="Diaz J.F."/>
            <person name="Benocci T."/>
            <person name="Peng M."/>
            <person name="Battaglia E."/>
            <person name="Haridas S."/>
            <person name="Andreopoulos W."/>
            <person name="Labutti K."/>
            <person name="Pangilinan J."/>
            <person name="Floch G.L."/>
            <person name="Makela M.R."/>
            <person name="Henrissat B."/>
            <person name="Grigoriev I.V."/>
            <person name="Crouch J.A."/>
            <person name="De Vries R.P."/>
            <person name="Sukno S.A."/>
            <person name="Thon M.R."/>
        </authorList>
    </citation>
    <scope>NUCLEOTIDE SEQUENCE</scope>
    <source>
        <strain evidence="4">CBS 125086</strain>
    </source>
</reference>
<evidence type="ECO:0000313" key="4">
    <source>
        <dbReference type="EMBL" id="KAK1585215.1"/>
    </source>
</evidence>
<dbReference type="PRINTS" id="PR00080">
    <property type="entry name" value="SDRFAMILY"/>
</dbReference>
<keyword evidence="5" id="KW-1185">Reference proteome</keyword>
<proteinExistence type="inferred from homology"/>
<accession>A0AAD8PV40</accession>